<gene>
    <name evidence="1" type="ORF">VSR74_02285</name>
</gene>
<comment type="caution">
    <text evidence="1">The sequence shown here is derived from an EMBL/GenBank/DDBJ whole genome shotgun (WGS) entry which is preliminary data.</text>
</comment>
<dbReference type="RefSeq" id="WP_347793198.1">
    <property type="nucleotide sequence ID" value="NZ_JAYMYY010000001.1"/>
</dbReference>
<reference evidence="1 2" key="1">
    <citation type="submission" date="2024-01" db="EMBL/GenBank/DDBJ databases">
        <title>Pseudocitrobacter sp. Endophytic strain Cyp-38L.</title>
        <authorList>
            <person name="Amer M.A."/>
            <person name="Hamed S.M."/>
        </authorList>
    </citation>
    <scope>NUCLEOTIDE SEQUENCE [LARGE SCALE GENOMIC DNA]</scope>
    <source>
        <strain evidence="1 2">Cyp38S</strain>
    </source>
</reference>
<organism evidence="1 2">
    <name type="scientific">Pseudocitrobacter cyperus</name>
    <dbReference type="NCBI Taxonomy" id="3112843"/>
    <lineage>
        <taxon>Bacteria</taxon>
        <taxon>Pseudomonadati</taxon>
        <taxon>Pseudomonadota</taxon>
        <taxon>Gammaproteobacteria</taxon>
        <taxon>Enterobacterales</taxon>
        <taxon>Enterobacteriaceae</taxon>
        <taxon>Pseudocitrobacter</taxon>
    </lineage>
</organism>
<evidence type="ECO:0000313" key="1">
    <source>
        <dbReference type="EMBL" id="MEO3988660.1"/>
    </source>
</evidence>
<sequence>MKSSEKKLADTLIGEAVISIIQDKKPITSPALLNKLNAMLGRELDSVRLQILQNIIHEITALTAAKERDFSSHNEISQQQHGNKKFH</sequence>
<dbReference type="EMBL" id="JAYMYY010000001">
    <property type="protein sequence ID" value="MEO3988660.1"/>
    <property type="molecule type" value="Genomic_DNA"/>
</dbReference>
<dbReference type="Proteomes" id="UP001444146">
    <property type="component" value="Unassembled WGS sequence"/>
</dbReference>
<name>A0ABV0HDR4_9ENTR</name>
<evidence type="ECO:0000313" key="2">
    <source>
        <dbReference type="Proteomes" id="UP001444146"/>
    </source>
</evidence>
<protein>
    <submittedName>
        <fullName evidence="1">Uncharacterized protein</fullName>
    </submittedName>
</protein>
<keyword evidence="2" id="KW-1185">Reference proteome</keyword>
<proteinExistence type="predicted"/>
<accession>A0ABV0HDR4</accession>